<organism evidence="2 3">
    <name type="scientific">Xenorhabdus thuongxuanensis</name>
    <dbReference type="NCBI Taxonomy" id="1873484"/>
    <lineage>
        <taxon>Bacteria</taxon>
        <taxon>Pseudomonadati</taxon>
        <taxon>Pseudomonadota</taxon>
        <taxon>Gammaproteobacteria</taxon>
        <taxon>Enterobacterales</taxon>
        <taxon>Morganellaceae</taxon>
        <taxon>Xenorhabdus</taxon>
    </lineage>
</organism>
<keyword evidence="3" id="KW-1185">Reference proteome</keyword>
<dbReference type="InterPro" id="IPR006513">
    <property type="entry name" value="YtfJ_HI0045"/>
</dbReference>
<reference evidence="2 3" key="1">
    <citation type="submission" date="2016-09" db="EMBL/GenBank/DDBJ databases">
        <title>Xenorhabdus thuongxuanensis sp. nov. and Xenorhabdus eapokensis sp. nov., isolated from Steinernema species.</title>
        <authorList>
            <person name="Kaempfer P."/>
            <person name="Tobias N.J."/>
            <person name="Phan Ke L."/>
            <person name="Bode H.B."/>
            <person name="Glaeser S.P."/>
        </authorList>
    </citation>
    <scope>NUCLEOTIDE SEQUENCE [LARGE SCALE GENOMIC DNA]</scope>
    <source>
        <strain evidence="2 3">30TX1</strain>
    </source>
</reference>
<accession>A0A1Q5TSX3</accession>
<proteinExistence type="predicted"/>
<evidence type="ECO:0000256" key="1">
    <source>
        <dbReference type="SAM" id="SignalP"/>
    </source>
</evidence>
<dbReference type="RefSeq" id="WP_074021060.1">
    <property type="nucleotide sequence ID" value="NZ_CAWMWP010000050.1"/>
</dbReference>
<feature type="chain" id="PRO_5012254118" evidence="1">
    <location>
        <begin position="26"/>
        <end position="190"/>
    </location>
</feature>
<dbReference type="Proteomes" id="UP000186277">
    <property type="component" value="Unassembled WGS sequence"/>
</dbReference>
<comment type="caution">
    <text evidence="2">The sequence shown here is derived from an EMBL/GenBank/DDBJ whole genome shotgun (WGS) entry which is preliminary data.</text>
</comment>
<dbReference type="NCBIfam" id="TIGR01626">
    <property type="entry name" value="ytfJ_HI0045"/>
    <property type="match status" value="1"/>
</dbReference>
<gene>
    <name evidence="2" type="primary">resA</name>
    <name evidence="2" type="ORF">Xentx_02969</name>
</gene>
<keyword evidence="1" id="KW-0732">Signal</keyword>
<evidence type="ECO:0000313" key="3">
    <source>
        <dbReference type="Proteomes" id="UP000186277"/>
    </source>
</evidence>
<dbReference type="OrthoDB" id="5689995at2"/>
<dbReference type="AlphaFoldDB" id="A0A1Q5TSX3"/>
<dbReference type="Pfam" id="PF09695">
    <property type="entry name" value="YtfJ_HI0045"/>
    <property type="match status" value="1"/>
</dbReference>
<evidence type="ECO:0000313" key="2">
    <source>
        <dbReference type="EMBL" id="OKP03326.1"/>
    </source>
</evidence>
<dbReference type="EMBL" id="MKGR01000026">
    <property type="protein sequence ID" value="OKP03326.1"/>
    <property type="molecule type" value="Genomic_DNA"/>
</dbReference>
<dbReference type="Gene3D" id="3.40.30.10">
    <property type="entry name" value="Glutaredoxin"/>
    <property type="match status" value="1"/>
</dbReference>
<protein>
    <submittedName>
        <fullName evidence="2">Thiol-disulfide oxidoreductase ResA</fullName>
    </submittedName>
</protein>
<name>A0A1Q5TSX3_9GAMM</name>
<feature type="signal peptide" evidence="1">
    <location>
        <begin position="1"/>
        <end position="25"/>
    </location>
</feature>
<sequence length="190" mass="21147">MFKNNTLIKIVLSAILSITPIFAFAHNITLEQPVPPVSVTDKGELLLNDGKFSYQNWSNTELSGKVRTIQHIAGRSSAKEMNDLLIQALKDADLPKDKYQTTSIVNTDDAIFGTSVFVRNSIEDSKKQFPWSQFIVDSNGLVKKAWGLEPKSSAVIVLDKDGKVKFVKDGKLSNEDITHVISLIKEELEK</sequence>